<gene>
    <name evidence="1" type="ORF">CLVI_28240</name>
</gene>
<reference evidence="1 2" key="1">
    <citation type="submission" date="2018-03" db="EMBL/GenBank/DDBJ databases">
        <title>Genome sequence of Clostridium vincentii DSM 10228.</title>
        <authorList>
            <person name="Poehlein A."/>
            <person name="Daniel R."/>
        </authorList>
    </citation>
    <scope>NUCLEOTIDE SEQUENCE [LARGE SCALE GENOMIC DNA]</scope>
    <source>
        <strain evidence="1 2">DSM 10228</strain>
    </source>
</reference>
<evidence type="ECO:0000313" key="1">
    <source>
        <dbReference type="EMBL" id="PRR80986.1"/>
    </source>
</evidence>
<accession>A0A2T0BAQ5</accession>
<dbReference type="OrthoDB" id="9810153at2"/>
<dbReference type="Pfam" id="PF06207">
    <property type="entry name" value="DUF1002"/>
    <property type="match status" value="1"/>
</dbReference>
<proteinExistence type="predicted"/>
<dbReference type="AlphaFoldDB" id="A0A2T0BAQ5"/>
<sequence length="294" mass="31716">MKKISFITKVLVSLLSLTIITTVFLGIPVYADSFKVVTLGANLSESEKNEMLLYFQVTKNDANVLEITSKEEYEALGNVATASQLGNKAISCSYIEPTSNGGLNITTNNLTWVTEGMIKNALITAGVENATVVASAPFKVSGTAALTGILKGFENSSGGEKIDENKKTAANEEIVVTGDLGDEIGQADATNLINEIKKNIIKDSPSSDKELTTIVNESIDKYDYDLSTEDIANIKSVMSKINDLDLDYSSLKDDLNNVSNELKDKISSEDVSGFFSKLGRFFSGIFDSLSSFFS</sequence>
<organism evidence="1 2">
    <name type="scientific">Clostridium vincentii</name>
    <dbReference type="NCBI Taxonomy" id="52704"/>
    <lineage>
        <taxon>Bacteria</taxon>
        <taxon>Bacillati</taxon>
        <taxon>Bacillota</taxon>
        <taxon>Clostridia</taxon>
        <taxon>Eubacteriales</taxon>
        <taxon>Clostridiaceae</taxon>
        <taxon>Clostridium</taxon>
    </lineage>
</organism>
<protein>
    <recommendedName>
        <fullName evidence="3">DUF1002 domain-containing protein</fullName>
    </recommendedName>
</protein>
<name>A0A2T0BAQ5_9CLOT</name>
<dbReference type="Proteomes" id="UP000239471">
    <property type="component" value="Unassembled WGS sequence"/>
</dbReference>
<evidence type="ECO:0008006" key="3">
    <source>
        <dbReference type="Google" id="ProtNLM"/>
    </source>
</evidence>
<evidence type="ECO:0000313" key="2">
    <source>
        <dbReference type="Proteomes" id="UP000239471"/>
    </source>
</evidence>
<dbReference type="EMBL" id="PVXQ01000038">
    <property type="protein sequence ID" value="PRR80986.1"/>
    <property type="molecule type" value="Genomic_DNA"/>
</dbReference>
<comment type="caution">
    <text evidence="1">The sequence shown here is derived from an EMBL/GenBank/DDBJ whole genome shotgun (WGS) entry which is preliminary data.</text>
</comment>
<dbReference type="InterPro" id="IPR009343">
    <property type="entry name" value="DUF1002"/>
</dbReference>
<dbReference type="RefSeq" id="WP_106060743.1">
    <property type="nucleotide sequence ID" value="NZ_PVXQ01000038.1"/>
</dbReference>
<keyword evidence="2" id="KW-1185">Reference proteome</keyword>